<keyword evidence="1" id="KW-1133">Transmembrane helix</keyword>
<keyword evidence="1" id="KW-0472">Membrane</keyword>
<dbReference type="Proteomes" id="UP001596065">
    <property type="component" value="Unassembled WGS sequence"/>
</dbReference>
<sequence>MRRGEREAAVRAVMERAVAPVPPGLYADAVLRGDRLLRRRRLARRALWLLACAAVLAFTVWAAEARPWAESPSRTTPPVTGR</sequence>
<keyword evidence="1" id="KW-0812">Transmembrane</keyword>
<gene>
    <name evidence="2" type="ORF">ACFP3J_29470</name>
</gene>
<organism evidence="2 3">
    <name type="scientific">Streptomyces nogalater</name>
    <dbReference type="NCBI Taxonomy" id="38314"/>
    <lineage>
        <taxon>Bacteria</taxon>
        <taxon>Bacillati</taxon>
        <taxon>Actinomycetota</taxon>
        <taxon>Actinomycetes</taxon>
        <taxon>Kitasatosporales</taxon>
        <taxon>Streptomycetaceae</taxon>
        <taxon>Streptomyces</taxon>
    </lineage>
</organism>
<protein>
    <submittedName>
        <fullName evidence="2">Uncharacterized protein</fullName>
    </submittedName>
</protein>
<keyword evidence="3" id="KW-1185">Reference proteome</keyword>
<reference evidence="3" key="1">
    <citation type="journal article" date="2019" name="Int. J. Syst. Evol. Microbiol.">
        <title>The Global Catalogue of Microorganisms (GCM) 10K type strain sequencing project: providing services to taxonomists for standard genome sequencing and annotation.</title>
        <authorList>
            <consortium name="The Broad Institute Genomics Platform"/>
            <consortium name="The Broad Institute Genome Sequencing Center for Infectious Disease"/>
            <person name="Wu L."/>
            <person name="Ma J."/>
        </authorList>
    </citation>
    <scope>NUCLEOTIDE SEQUENCE [LARGE SCALE GENOMIC DNA]</scope>
    <source>
        <strain evidence="3">KCTC 5701</strain>
    </source>
</reference>
<proteinExistence type="predicted"/>
<accession>A0ABW0WRK3</accession>
<dbReference type="RefSeq" id="WP_344348466.1">
    <property type="nucleotide sequence ID" value="NZ_BAAASM010000015.1"/>
</dbReference>
<evidence type="ECO:0000313" key="3">
    <source>
        <dbReference type="Proteomes" id="UP001596065"/>
    </source>
</evidence>
<dbReference type="EMBL" id="JBHSOE010000068">
    <property type="protein sequence ID" value="MFC5659589.1"/>
    <property type="molecule type" value="Genomic_DNA"/>
</dbReference>
<comment type="caution">
    <text evidence="2">The sequence shown here is derived from an EMBL/GenBank/DDBJ whole genome shotgun (WGS) entry which is preliminary data.</text>
</comment>
<evidence type="ECO:0000313" key="2">
    <source>
        <dbReference type="EMBL" id="MFC5659589.1"/>
    </source>
</evidence>
<feature type="transmembrane region" description="Helical" evidence="1">
    <location>
        <begin position="46"/>
        <end position="63"/>
    </location>
</feature>
<evidence type="ECO:0000256" key="1">
    <source>
        <dbReference type="SAM" id="Phobius"/>
    </source>
</evidence>
<name>A0ABW0WRK3_STRNO</name>